<feature type="compositionally biased region" description="Basic and acidic residues" evidence="1">
    <location>
        <begin position="433"/>
        <end position="445"/>
    </location>
</feature>
<organism evidence="3 4">
    <name type="scientific">Blattamonas nauphoetae</name>
    <dbReference type="NCBI Taxonomy" id="2049346"/>
    <lineage>
        <taxon>Eukaryota</taxon>
        <taxon>Metamonada</taxon>
        <taxon>Preaxostyla</taxon>
        <taxon>Oxymonadida</taxon>
        <taxon>Blattamonas</taxon>
    </lineage>
</organism>
<name>A0ABQ9XGC0_9EUKA</name>
<protein>
    <recommendedName>
        <fullName evidence="2">SGF29 C-terminal domain-containing protein</fullName>
    </recommendedName>
</protein>
<dbReference type="Pfam" id="PF07039">
    <property type="entry name" value="SGF29_Tudor"/>
    <property type="match status" value="1"/>
</dbReference>
<feature type="compositionally biased region" description="Basic and acidic residues" evidence="1">
    <location>
        <begin position="526"/>
        <end position="551"/>
    </location>
</feature>
<dbReference type="Gene3D" id="2.30.30.140">
    <property type="match status" value="1"/>
</dbReference>
<feature type="compositionally biased region" description="Basic residues" evidence="1">
    <location>
        <begin position="596"/>
        <end position="608"/>
    </location>
</feature>
<evidence type="ECO:0000259" key="2">
    <source>
        <dbReference type="PROSITE" id="PS51518"/>
    </source>
</evidence>
<gene>
    <name evidence="3" type="ORF">BLNAU_15798</name>
</gene>
<accession>A0ABQ9XGC0</accession>
<dbReference type="PROSITE" id="PS51518">
    <property type="entry name" value="SGF29_C"/>
    <property type="match status" value="1"/>
</dbReference>
<feature type="compositionally biased region" description="Pro residues" evidence="1">
    <location>
        <begin position="585"/>
        <end position="595"/>
    </location>
</feature>
<proteinExistence type="predicted"/>
<feature type="compositionally biased region" description="Polar residues" evidence="1">
    <location>
        <begin position="231"/>
        <end position="248"/>
    </location>
</feature>
<dbReference type="InterPro" id="IPR010750">
    <property type="entry name" value="SGF29_tudor-like_dom"/>
</dbReference>
<feature type="compositionally biased region" description="Low complexity" evidence="1">
    <location>
        <begin position="571"/>
        <end position="582"/>
    </location>
</feature>
<feature type="compositionally biased region" description="Low complexity" evidence="1">
    <location>
        <begin position="622"/>
        <end position="632"/>
    </location>
</feature>
<evidence type="ECO:0000313" key="4">
    <source>
        <dbReference type="Proteomes" id="UP001281761"/>
    </source>
</evidence>
<evidence type="ECO:0000256" key="1">
    <source>
        <dbReference type="SAM" id="MobiDB-lite"/>
    </source>
</evidence>
<feature type="region of interest" description="Disordered" evidence="1">
    <location>
        <begin position="200"/>
        <end position="316"/>
    </location>
</feature>
<dbReference type="EMBL" id="JARBJD010000159">
    <property type="protein sequence ID" value="KAK2949316.1"/>
    <property type="molecule type" value="Genomic_DNA"/>
</dbReference>
<feature type="compositionally biased region" description="Polar residues" evidence="1">
    <location>
        <begin position="638"/>
        <end position="647"/>
    </location>
</feature>
<feature type="compositionally biased region" description="Basic and acidic residues" evidence="1">
    <location>
        <begin position="398"/>
        <end position="413"/>
    </location>
</feature>
<sequence>MQAFPDDLPPTLTFQAIISKTENDPLSKDPFQLVNPLISSVNVGMQVAASLQETSFNNSDSEWFLAHITKIFPVPPGMKMDYFCELVDADTSIPAPLRPFYFVPSTLIIPTRQQAKRTNDPDTILSRLPPAPRQVKQSFIEKEDPVLAVFPDTTAFYPGRIKTIPDFADLQSEFGIQFEDDPGQPIRLIKATLIVPHPNPAALMKPIEKPQKSSPKKIKRVRRDDSDDSSGGNLYVSQGRPSSTQPQSRKSRQTLGIDMEQKGFIPDSDENEGIGQASSSSERKHSHLSDTAQTFSYHGRSYPTLPPQTRHSRRGDFTGLFESIDIASLPKEAQFLLASSNGINQHLPKAEQKVPTEPVPKRSHKAKPKLQLPNEPPASTDEPEDVHVPTVKSPLVSESKRREQRLALRDVTRSRLFAQRDQPGNLKKAKFRVKTDGRPAKETHRDRRNRLRREQRALQRLEREQRKASENNPEKESVDEAGEENVKEPEMNTEAVPTLDNSLTLEEIRRAHEQAVMTGDTSIPMTKREIELAERRIRDREKRRRDREGHSPRRTPSAPRQPPPKPPAAKPAPVVEAAPTARKTPSPPPLPIIPPKRPRGRPPSKGHARQLVATRQPETVESSSKSDTASHSALAPHSHQNSPSKKQTLTSSPSHSLSPNANRTPVVKSRSHKKGGGKPDKSQTTILKYFSPKKTED</sequence>
<feature type="region of interest" description="Disordered" evidence="1">
    <location>
        <begin position="345"/>
        <end position="697"/>
    </location>
</feature>
<feature type="compositionally biased region" description="Basic and acidic residues" evidence="1">
    <location>
        <begin position="452"/>
        <end position="490"/>
    </location>
</feature>
<keyword evidence="4" id="KW-1185">Reference proteome</keyword>
<dbReference type="Proteomes" id="UP001281761">
    <property type="component" value="Unassembled WGS sequence"/>
</dbReference>
<feature type="compositionally biased region" description="Low complexity" evidence="1">
    <location>
        <begin position="648"/>
        <end position="659"/>
    </location>
</feature>
<reference evidence="3 4" key="1">
    <citation type="journal article" date="2022" name="bioRxiv">
        <title>Genomics of Preaxostyla Flagellates Illuminates Evolutionary Transitions and the Path Towards Mitochondrial Loss.</title>
        <authorList>
            <person name="Novak L.V.F."/>
            <person name="Treitli S.C."/>
            <person name="Pyrih J."/>
            <person name="Halakuc P."/>
            <person name="Pipaliya S.V."/>
            <person name="Vacek V."/>
            <person name="Brzon O."/>
            <person name="Soukal P."/>
            <person name="Eme L."/>
            <person name="Dacks J.B."/>
            <person name="Karnkowska A."/>
            <person name="Elias M."/>
            <person name="Hampl V."/>
        </authorList>
    </citation>
    <scope>NUCLEOTIDE SEQUENCE [LARGE SCALE GENOMIC DNA]</scope>
    <source>
        <strain evidence="3">NAU3</strain>
        <tissue evidence="3">Gut</tissue>
    </source>
</reference>
<comment type="caution">
    <text evidence="3">The sequence shown here is derived from an EMBL/GenBank/DDBJ whole genome shotgun (WGS) entry which is preliminary data.</text>
</comment>
<feature type="compositionally biased region" description="Pro residues" evidence="1">
    <location>
        <begin position="559"/>
        <end position="570"/>
    </location>
</feature>
<evidence type="ECO:0000313" key="3">
    <source>
        <dbReference type="EMBL" id="KAK2949316.1"/>
    </source>
</evidence>
<feature type="domain" description="SGF29 C-terminal" evidence="2">
    <location>
        <begin position="37"/>
        <end position="203"/>
    </location>
</feature>